<keyword evidence="6" id="KW-0677">Repeat</keyword>
<evidence type="ECO:0000256" key="11">
    <source>
        <dbReference type="SAM" id="MobiDB-lite"/>
    </source>
</evidence>
<dbReference type="SUPFAM" id="SSF52200">
    <property type="entry name" value="Toll/Interleukin receptor TIR domain"/>
    <property type="match status" value="1"/>
</dbReference>
<dbReference type="AlphaFoldDB" id="A0A9R0F7I1"/>
<dbReference type="Pfam" id="PF13855">
    <property type="entry name" value="LRR_8"/>
    <property type="match status" value="1"/>
</dbReference>
<reference evidence="15" key="1">
    <citation type="submission" date="2025-08" db="UniProtKB">
        <authorList>
            <consortium name="RefSeq"/>
        </authorList>
    </citation>
    <scope>IDENTIFICATION</scope>
    <source>
        <tissue evidence="15">Whole larval tissue</tissue>
    </source>
</reference>
<evidence type="ECO:0000256" key="12">
    <source>
        <dbReference type="SAM" id="SignalP"/>
    </source>
</evidence>
<evidence type="ECO:0000256" key="8">
    <source>
        <dbReference type="ARBA" id="ARBA00023136"/>
    </source>
</evidence>
<dbReference type="SMART" id="SM00255">
    <property type="entry name" value="TIR"/>
    <property type="match status" value="1"/>
</dbReference>
<comment type="subcellular location">
    <subcellularLocation>
        <location evidence="1">Membrane</location>
        <topology evidence="1">Single-pass membrane protein</topology>
    </subcellularLocation>
</comment>
<keyword evidence="10" id="KW-0325">Glycoprotein</keyword>
<dbReference type="InterPro" id="IPR032675">
    <property type="entry name" value="LRR_dom_sf"/>
</dbReference>
<feature type="compositionally biased region" description="Basic residues" evidence="11">
    <location>
        <begin position="896"/>
        <end position="908"/>
    </location>
</feature>
<sequence length="924" mass="101944">MARWVLVLALVGAWWEPAEPVEPPRCTAAGRCAAAGSGPSEHNYIVDGLTVFLEYTDSRYFKIICPKGLTLDNSALPSFESQLRVSQVYFTDCPSPQSSYAEVLERLNVVVLDKLSLTNVSNLTAAHFAQLQHVLALELYKAALAPRALAALPQLQRLHLDSVRVAPGELRHLPHSLEKLDLVRMGTNVTAADLAALPHLAKLVVIDGPNVRVEMGPELRVLSLDMLDVVLPRELGPKLLNLTVLGWAELRPAPWLQCALESLDARFVKVEVLPAGWLQRCAALRSLRVEMAELPLRLEPGALRGAAKLEEIRLMSTALQYLPPGLLDDAPELKLLDLRHNRLLELPGGLFAKTNKLETLNLSSNQFTHSVLSSLTAVTSLVTLDVSRNDLHDSCGNKTDVIRGSSPLQYLTKLRELRLSKTNSSMICRDWRENMPHLKTLDLTYNSFEYITFADMQFNGIVDVTVDLQGNNISTLEYTRDNYEYAVNVVDAASPRAQLKLPATLRCDCHDYWAARAFHERPTHVAAEPRCAGGGKLGRAPDALECAGAPTGVTCGAPCACAWRPGPRPVLRVRCAGAGLRSVRAAVAAVRAPRGPPVDWELYLADNRIDRVDLDDLPHNLTVLDLRNNSVSSLSATTASELVKHGLRLADNPLACDCGAADTLAVLRAGLQDAAAARCAAGGALLQARPAPCARWPAPALGAAAALATLLACGALLAAAWRQPGLRLRLKAALHRRGWLPAQPEPEDDARRFDVFVSFSHGDERFVRQLAARLESGPAPYRLCLHYRDWAPGGWIPAQIAASVRASRRTVAVVSEHFLRSSWARAEFQEAHALALRDARPRLVVVLLDDPARLPLDDRLRRYLATNTYVRWGDPWFWEKLYLALPRGRGPAPPRPRPRPPRWRRARRPRWTSRLPRWTARTPR</sequence>
<dbReference type="InterPro" id="IPR001611">
    <property type="entry name" value="Leu-rich_rpt"/>
</dbReference>
<dbReference type="OrthoDB" id="1421090at2759"/>
<gene>
    <name evidence="15" type="primary">LOC118270139</name>
</gene>
<keyword evidence="5 12" id="KW-0732">Signal</keyword>
<evidence type="ECO:0000313" key="15">
    <source>
        <dbReference type="RefSeq" id="XP_050562910.1"/>
    </source>
</evidence>
<dbReference type="Proteomes" id="UP000829999">
    <property type="component" value="Chromosome 30"/>
</dbReference>
<keyword evidence="3" id="KW-0433">Leucine-rich repeat</keyword>
<feature type="chain" id="PRO_5040484402" evidence="12">
    <location>
        <begin position="21"/>
        <end position="924"/>
    </location>
</feature>
<dbReference type="GO" id="GO:0005886">
    <property type="term" value="C:plasma membrane"/>
    <property type="evidence" value="ECO:0007669"/>
    <property type="project" value="TreeGrafter"/>
</dbReference>
<evidence type="ECO:0000259" key="13">
    <source>
        <dbReference type="PROSITE" id="PS50104"/>
    </source>
</evidence>
<dbReference type="SUPFAM" id="SSF52058">
    <property type="entry name" value="L domain-like"/>
    <property type="match status" value="1"/>
</dbReference>
<dbReference type="Pfam" id="PF13676">
    <property type="entry name" value="TIR_2"/>
    <property type="match status" value="1"/>
</dbReference>
<proteinExistence type="inferred from homology"/>
<dbReference type="GO" id="GO:0038023">
    <property type="term" value="F:signaling receptor activity"/>
    <property type="evidence" value="ECO:0007669"/>
    <property type="project" value="TreeGrafter"/>
</dbReference>
<dbReference type="RefSeq" id="XP_050562910.1">
    <property type="nucleotide sequence ID" value="XM_050706953.1"/>
</dbReference>
<feature type="signal peptide" evidence="12">
    <location>
        <begin position="1"/>
        <end position="20"/>
    </location>
</feature>
<dbReference type="PROSITE" id="PS50104">
    <property type="entry name" value="TIR"/>
    <property type="match status" value="1"/>
</dbReference>
<evidence type="ECO:0000256" key="1">
    <source>
        <dbReference type="ARBA" id="ARBA00004167"/>
    </source>
</evidence>
<keyword evidence="8" id="KW-0472">Membrane</keyword>
<dbReference type="PROSITE" id="PS51450">
    <property type="entry name" value="LRR"/>
    <property type="match status" value="2"/>
</dbReference>
<evidence type="ECO:0000256" key="2">
    <source>
        <dbReference type="ARBA" id="ARBA00009634"/>
    </source>
</evidence>
<dbReference type="Gene3D" id="3.40.50.10140">
    <property type="entry name" value="Toll/interleukin-1 receptor homology (TIR) domain"/>
    <property type="match status" value="1"/>
</dbReference>
<comment type="similarity">
    <text evidence="2">Belongs to the Toll-like receptor family.</text>
</comment>
<dbReference type="SMART" id="SM00369">
    <property type="entry name" value="LRR_TYP"/>
    <property type="match status" value="3"/>
</dbReference>
<dbReference type="PANTHER" id="PTHR24365">
    <property type="entry name" value="TOLL-LIKE RECEPTOR"/>
    <property type="match status" value="1"/>
</dbReference>
<evidence type="ECO:0000256" key="9">
    <source>
        <dbReference type="ARBA" id="ARBA00023170"/>
    </source>
</evidence>
<evidence type="ECO:0000256" key="10">
    <source>
        <dbReference type="ARBA" id="ARBA00023180"/>
    </source>
</evidence>
<feature type="region of interest" description="Disordered" evidence="11">
    <location>
        <begin position="889"/>
        <end position="908"/>
    </location>
</feature>
<organism evidence="14 15">
    <name type="scientific">Spodoptera frugiperda</name>
    <name type="common">Fall armyworm</name>
    <dbReference type="NCBI Taxonomy" id="7108"/>
    <lineage>
        <taxon>Eukaryota</taxon>
        <taxon>Metazoa</taxon>
        <taxon>Ecdysozoa</taxon>
        <taxon>Arthropoda</taxon>
        <taxon>Hexapoda</taxon>
        <taxon>Insecta</taxon>
        <taxon>Pterygota</taxon>
        <taxon>Neoptera</taxon>
        <taxon>Endopterygota</taxon>
        <taxon>Lepidoptera</taxon>
        <taxon>Glossata</taxon>
        <taxon>Ditrysia</taxon>
        <taxon>Noctuoidea</taxon>
        <taxon>Noctuidae</taxon>
        <taxon>Amphipyrinae</taxon>
        <taxon>Spodoptera</taxon>
    </lineage>
</organism>
<keyword evidence="14" id="KW-1185">Reference proteome</keyword>
<evidence type="ECO:0000256" key="4">
    <source>
        <dbReference type="ARBA" id="ARBA00022692"/>
    </source>
</evidence>
<dbReference type="Gene3D" id="3.80.10.10">
    <property type="entry name" value="Ribonuclease Inhibitor"/>
    <property type="match status" value="3"/>
</dbReference>
<dbReference type="GO" id="GO:0007165">
    <property type="term" value="P:signal transduction"/>
    <property type="evidence" value="ECO:0007669"/>
    <property type="project" value="InterPro"/>
</dbReference>
<protein>
    <submittedName>
        <fullName evidence="15">Protein toll</fullName>
    </submittedName>
</protein>
<evidence type="ECO:0000256" key="5">
    <source>
        <dbReference type="ARBA" id="ARBA00022729"/>
    </source>
</evidence>
<evidence type="ECO:0000256" key="7">
    <source>
        <dbReference type="ARBA" id="ARBA00022989"/>
    </source>
</evidence>
<feature type="domain" description="TIR" evidence="13">
    <location>
        <begin position="751"/>
        <end position="885"/>
    </location>
</feature>
<keyword evidence="7" id="KW-1133">Transmembrane helix</keyword>
<evidence type="ECO:0000313" key="14">
    <source>
        <dbReference type="Proteomes" id="UP000829999"/>
    </source>
</evidence>
<dbReference type="InterPro" id="IPR000157">
    <property type="entry name" value="TIR_dom"/>
</dbReference>
<evidence type="ECO:0000256" key="6">
    <source>
        <dbReference type="ARBA" id="ARBA00022737"/>
    </source>
</evidence>
<accession>A0A9R0F7I1</accession>
<evidence type="ECO:0000256" key="3">
    <source>
        <dbReference type="ARBA" id="ARBA00022614"/>
    </source>
</evidence>
<dbReference type="GeneID" id="118270139"/>
<dbReference type="PANTHER" id="PTHR24365:SF541">
    <property type="entry name" value="PROTEIN TOLL-RELATED"/>
    <property type="match status" value="1"/>
</dbReference>
<dbReference type="InterPro" id="IPR035897">
    <property type="entry name" value="Toll_tir_struct_dom_sf"/>
</dbReference>
<keyword evidence="4" id="KW-0812">Transmembrane</keyword>
<dbReference type="InterPro" id="IPR003591">
    <property type="entry name" value="Leu-rich_rpt_typical-subtyp"/>
</dbReference>
<keyword evidence="9" id="KW-0675">Receptor</keyword>
<name>A0A9R0F7I1_SPOFR</name>